<sequence>MFLFKPCSHRPNIRIPLLHLRRLRLRFVATPSLRHFFSRLFSCFRRRLIIIIFIGWLRNSTIARFDGLGGKQRREGGGAKL</sequence>
<protein>
    <recommendedName>
        <fullName evidence="3">Ribosomal protein</fullName>
    </recommendedName>
</protein>
<gene>
    <name evidence="1" type="ORF">PENTCL1PPCAC_10</name>
</gene>
<dbReference type="EMBL" id="BTSX01000001">
    <property type="protein sequence ID" value="GMS77835.1"/>
    <property type="molecule type" value="Genomic_DNA"/>
</dbReference>
<proteinExistence type="predicted"/>
<dbReference type="AlphaFoldDB" id="A0AAV5SCI3"/>
<dbReference type="Proteomes" id="UP001432027">
    <property type="component" value="Unassembled WGS sequence"/>
</dbReference>
<accession>A0AAV5SCI3</accession>
<evidence type="ECO:0008006" key="3">
    <source>
        <dbReference type="Google" id="ProtNLM"/>
    </source>
</evidence>
<name>A0AAV5SCI3_9BILA</name>
<comment type="caution">
    <text evidence="1">The sequence shown here is derived from an EMBL/GenBank/DDBJ whole genome shotgun (WGS) entry which is preliminary data.</text>
</comment>
<reference evidence="1" key="1">
    <citation type="submission" date="2023-10" db="EMBL/GenBank/DDBJ databases">
        <title>Genome assembly of Pristionchus species.</title>
        <authorList>
            <person name="Yoshida K."/>
            <person name="Sommer R.J."/>
        </authorList>
    </citation>
    <scope>NUCLEOTIDE SEQUENCE</scope>
    <source>
        <strain evidence="1">RS0144</strain>
    </source>
</reference>
<keyword evidence="2" id="KW-1185">Reference proteome</keyword>
<evidence type="ECO:0000313" key="2">
    <source>
        <dbReference type="Proteomes" id="UP001432027"/>
    </source>
</evidence>
<evidence type="ECO:0000313" key="1">
    <source>
        <dbReference type="EMBL" id="GMS77835.1"/>
    </source>
</evidence>
<organism evidence="1 2">
    <name type="scientific">Pristionchus entomophagus</name>
    <dbReference type="NCBI Taxonomy" id="358040"/>
    <lineage>
        <taxon>Eukaryota</taxon>
        <taxon>Metazoa</taxon>
        <taxon>Ecdysozoa</taxon>
        <taxon>Nematoda</taxon>
        <taxon>Chromadorea</taxon>
        <taxon>Rhabditida</taxon>
        <taxon>Rhabditina</taxon>
        <taxon>Diplogasteromorpha</taxon>
        <taxon>Diplogasteroidea</taxon>
        <taxon>Neodiplogasteridae</taxon>
        <taxon>Pristionchus</taxon>
    </lineage>
</organism>